<proteinExistence type="predicted"/>
<dbReference type="AlphaFoldDB" id="A0A9P8ZT54"/>
<reference evidence="1" key="1">
    <citation type="journal article" date="2021" name="Nat. Commun.">
        <title>Genetic determinants of endophytism in the Arabidopsis root mycobiome.</title>
        <authorList>
            <person name="Mesny F."/>
            <person name="Miyauchi S."/>
            <person name="Thiergart T."/>
            <person name="Pickel B."/>
            <person name="Atanasova L."/>
            <person name="Karlsson M."/>
            <person name="Huettel B."/>
            <person name="Barry K.W."/>
            <person name="Haridas S."/>
            <person name="Chen C."/>
            <person name="Bauer D."/>
            <person name="Andreopoulos W."/>
            <person name="Pangilinan J."/>
            <person name="LaButti K."/>
            <person name="Riley R."/>
            <person name="Lipzen A."/>
            <person name="Clum A."/>
            <person name="Drula E."/>
            <person name="Henrissat B."/>
            <person name="Kohler A."/>
            <person name="Grigoriev I.V."/>
            <person name="Martin F.M."/>
            <person name="Hacquard S."/>
        </authorList>
    </citation>
    <scope>NUCLEOTIDE SEQUENCE</scope>
    <source>
        <strain evidence="1">MPI-SDFR-AT-0073</strain>
    </source>
</reference>
<gene>
    <name evidence="1" type="ORF">BKA67DRAFT_648421</name>
</gene>
<evidence type="ECO:0000313" key="1">
    <source>
        <dbReference type="EMBL" id="KAH6648367.1"/>
    </source>
</evidence>
<name>A0A9P8ZT54_9PEZI</name>
<dbReference type="Proteomes" id="UP000758603">
    <property type="component" value="Unassembled WGS sequence"/>
</dbReference>
<keyword evidence="2" id="KW-1185">Reference proteome</keyword>
<dbReference type="RefSeq" id="XP_045954874.1">
    <property type="nucleotide sequence ID" value="XM_046105985.1"/>
</dbReference>
<dbReference type="GeneID" id="70134876"/>
<organism evidence="1 2">
    <name type="scientific">Truncatella angustata</name>
    <dbReference type="NCBI Taxonomy" id="152316"/>
    <lineage>
        <taxon>Eukaryota</taxon>
        <taxon>Fungi</taxon>
        <taxon>Dikarya</taxon>
        <taxon>Ascomycota</taxon>
        <taxon>Pezizomycotina</taxon>
        <taxon>Sordariomycetes</taxon>
        <taxon>Xylariomycetidae</taxon>
        <taxon>Amphisphaeriales</taxon>
        <taxon>Sporocadaceae</taxon>
        <taxon>Truncatella</taxon>
    </lineage>
</organism>
<accession>A0A9P8ZT54</accession>
<dbReference type="EMBL" id="JAGPXC010000007">
    <property type="protein sequence ID" value="KAH6648367.1"/>
    <property type="molecule type" value="Genomic_DNA"/>
</dbReference>
<comment type="caution">
    <text evidence="1">The sequence shown here is derived from an EMBL/GenBank/DDBJ whole genome shotgun (WGS) entry which is preliminary data.</text>
</comment>
<protein>
    <submittedName>
        <fullName evidence="1">Uncharacterized protein</fullName>
    </submittedName>
</protein>
<evidence type="ECO:0000313" key="2">
    <source>
        <dbReference type="Proteomes" id="UP000758603"/>
    </source>
</evidence>
<sequence length="235" mass="26820">MSVPGTSSLQPTLDGCCVWIEEGMLHDLLIGYSTALTTLIFLGLLSVPTTEVLEIVPSSGIYTTYSLPFWSKKLLDYVIDLELNIIIWRKYKADEAVFNKWHYPLPGFSNWTPSGLRDKFELATHMLGVEIHVVTDDGKAVAIMVGHPTRYLPDEDWTVTMIDTDRMRTFARLVDSLKECERQGRFLGIEDDLRDFLREDMLSSEKYIKTLEKRSEDREIVGMDENSDQDLSSIG</sequence>